<comment type="subcellular location">
    <subcellularLocation>
        <location evidence="1">Nucleus</location>
    </subcellularLocation>
</comment>
<accession>A0A1V9ZZ60</accession>
<evidence type="ECO:0000256" key="2">
    <source>
        <dbReference type="ARBA" id="ARBA00022448"/>
    </source>
</evidence>
<gene>
    <name evidence="5" type="ORF">THRCLA_04478</name>
</gene>
<dbReference type="GO" id="GO:0016973">
    <property type="term" value="P:poly(A)+ mRNA export from nucleus"/>
    <property type="evidence" value="ECO:0007669"/>
    <property type="project" value="TreeGrafter"/>
</dbReference>
<keyword evidence="6" id="KW-1185">Reference proteome</keyword>
<evidence type="ECO:0000313" key="6">
    <source>
        <dbReference type="Proteomes" id="UP000243217"/>
    </source>
</evidence>
<dbReference type="GO" id="GO:0031080">
    <property type="term" value="C:nuclear pore outer ring"/>
    <property type="evidence" value="ECO:0007669"/>
    <property type="project" value="TreeGrafter"/>
</dbReference>
<dbReference type="AlphaFoldDB" id="A0A1V9ZZ60"/>
<evidence type="ECO:0000256" key="3">
    <source>
        <dbReference type="ARBA" id="ARBA00023242"/>
    </source>
</evidence>
<feature type="region of interest" description="Disordered" evidence="4">
    <location>
        <begin position="1"/>
        <end position="62"/>
    </location>
</feature>
<name>A0A1V9ZZ60_9STRA</name>
<evidence type="ECO:0000256" key="1">
    <source>
        <dbReference type="ARBA" id="ARBA00004123"/>
    </source>
</evidence>
<dbReference type="STRING" id="74557.A0A1V9ZZ60"/>
<dbReference type="OrthoDB" id="103454at2759"/>
<keyword evidence="2" id="KW-0813">Transport</keyword>
<organism evidence="5 6">
    <name type="scientific">Thraustotheca clavata</name>
    <dbReference type="NCBI Taxonomy" id="74557"/>
    <lineage>
        <taxon>Eukaryota</taxon>
        <taxon>Sar</taxon>
        <taxon>Stramenopiles</taxon>
        <taxon>Oomycota</taxon>
        <taxon>Saprolegniomycetes</taxon>
        <taxon>Saprolegniales</taxon>
        <taxon>Achlyaceae</taxon>
        <taxon>Thraustotheca</taxon>
    </lineage>
</organism>
<dbReference type="GO" id="GO:0017056">
    <property type="term" value="F:structural constituent of nuclear pore"/>
    <property type="evidence" value="ECO:0007669"/>
    <property type="project" value="InterPro"/>
</dbReference>
<dbReference type="EMBL" id="JNBS01000952">
    <property type="protein sequence ID" value="OQS03231.1"/>
    <property type="molecule type" value="Genomic_DNA"/>
</dbReference>
<comment type="caution">
    <text evidence="5">The sequence shown here is derived from an EMBL/GenBank/DDBJ whole genome shotgun (WGS) entry which is preliminary data.</text>
</comment>
<evidence type="ECO:0008006" key="7">
    <source>
        <dbReference type="Google" id="ProtNLM"/>
    </source>
</evidence>
<evidence type="ECO:0000256" key="4">
    <source>
        <dbReference type="SAM" id="MobiDB-lite"/>
    </source>
</evidence>
<dbReference type="PANTHER" id="PTHR13405:SF11">
    <property type="entry name" value="NUCLEAR PORE COMPLEX PROTEIN NUP133"/>
    <property type="match status" value="1"/>
</dbReference>
<evidence type="ECO:0000313" key="5">
    <source>
        <dbReference type="EMBL" id="OQS03231.1"/>
    </source>
</evidence>
<dbReference type="Gene3D" id="1.20.58.1380">
    <property type="match status" value="1"/>
</dbReference>
<proteinExistence type="predicted"/>
<sequence length="1089" mass="121657">MFGRRQSSATAGPPPRKNSIHASSASSLGFEKAPRSMSESFERRSLPVTSPRKLQRRNSMDLQPIPTAVENGVYLNQIIDNLSSRTSPSPTAPHLHKLVEERQIPVVFSSFPWMEHVIGIHAFVCADRIVLWNSQALNRALSLPESIRLDYPQEIGTLDAKRANIRVATIATEFSSSKVAIYAILFANNGSICLWQDVQASTTSPSTGFLGLNDSEHIVHVSGNSFPYYCATSEGRIFEITLEERRLNIRNLPAHANSSVFSGIFRLLSSKTPSPILVTKALPATSEMLVLHMDSTLERLAMTPNGLEDQWRFEMASFMYNYFSQHENEVLGYARCLSMPYATSTSFVLLIGFQAASSVVLYLFEFSATISDTPQFLRCLRLCQDAVLDMDQVESHVIDAQSLYIMTPQIVYAVSLTSGNGEMAFETLPVLSTSWRGVGGLAVHDTKSLVYLELASESVGDSNALQANLGCLTNYAWHVPAPLGVVPAPKRHKSDKRSLFSTSNVDEWSTVLLEQFQQSSYNLELQAKSDQSLQAFQRAVLALDSDILDAKPSTGFRWAQTQEDRDTHNVTPQLVKYQLEEKWNRHHTFISFLQTHPDNVMAWLSSNVLLVLQEHEEKLRTAITLCALQSNTTNSNVILDAMRQTVLDRGYTVEELEASGYSVFDMFYYDVTIIEDLFVHLAGDHSVAENLLVITNLLEAAHHYREQHFTATKSDATPWYAHATIRDSVRRVLQQVFTTWSDEYEADALLCIDLVVRTFVPAMEEDDDEKLLWKRTVLVPLVRVAGLRPSCITLVEALDFYEGMAYLDSTKSSLSNVRFAHFLFEWYAGEIVNPWTNDSQIQLQTLLNQPRALLPSLYTFLLNHSTLSKYAWIIGVQLGNYNDVATQVLHETKEELSSLSAKKTLASIGKLAAFADASTPDSKIVETFNAELLRIHIQQDVCSNDASVPMSASELVASCLESLSSDDIETDKLQHRVLMALDVVDTLGDDPKLLEECRGRVWQACIGRDAESWVQMCESFTTRVNDVAVEEQMKKLLFYSCAQQYRDKLAGATPELIDALLSGDGTLPADVNRTVARQVILKTLALAKA</sequence>
<dbReference type="PANTHER" id="PTHR13405">
    <property type="entry name" value="NUCLEAR PORE COMPLEX PROTEIN NUP133"/>
    <property type="match status" value="1"/>
</dbReference>
<dbReference type="Proteomes" id="UP000243217">
    <property type="component" value="Unassembled WGS sequence"/>
</dbReference>
<reference evidence="5 6" key="1">
    <citation type="journal article" date="2014" name="Genome Biol. Evol.">
        <title>The secreted proteins of Achlya hypogyna and Thraustotheca clavata identify the ancestral oomycete secretome and reveal gene acquisitions by horizontal gene transfer.</title>
        <authorList>
            <person name="Misner I."/>
            <person name="Blouin N."/>
            <person name="Leonard G."/>
            <person name="Richards T.A."/>
            <person name="Lane C.E."/>
        </authorList>
    </citation>
    <scope>NUCLEOTIDE SEQUENCE [LARGE SCALE GENOMIC DNA]</scope>
    <source>
        <strain evidence="5 6">ATCC 34112</strain>
    </source>
</reference>
<dbReference type="GO" id="GO:0000972">
    <property type="term" value="P:transcription-dependent tethering of RNA polymerase II gene DNA at nuclear periphery"/>
    <property type="evidence" value="ECO:0007669"/>
    <property type="project" value="TreeGrafter"/>
</dbReference>
<feature type="compositionally biased region" description="Polar residues" evidence="4">
    <location>
        <begin position="1"/>
        <end position="10"/>
    </location>
</feature>
<dbReference type="GO" id="GO:0006606">
    <property type="term" value="P:protein import into nucleus"/>
    <property type="evidence" value="ECO:0007669"/>
    <property type="project" value="TreeGrafter"/>
</dbReference>
<protein>
    <recommendedName>
        <fullName evidence="7">Nuclear pore complex protein</fullName>
    </recommendedName>
</protein>
<dbReference type="InterPro" id="IPR037624">
    <property type="entry name" value="Nup133-like"/>
</dbReference>
<keyword evidence="3" id="KW-0539">Nucleus</keyword>